<name>A0A9D1UTK2_9MICC</name>
<evidence type="ECO:0000313" key="3">
    <source>
        <dbReference type="Proteomes" id="UP000824151"/>
    </source>
</evidence>
<sequence length="59" mass="5757">MSSAITIASLALSVVGLVCVIAVLRRADAAGHPANFSLIVPAGLLALALGVVGIVGLFS</sequence>
<feature type="transmembrane region" description="Helical" evidence="1">
    <location>
        <begin position="39"/>
        <end position="58"/>
    </location>
</feature>
<proteinExistence type="predicted"/>
<accession>A0A9D1UTK2</accession>
<protein>
    <submittedName>
        <fullName evidence="2">Uncharacterized protein</fullName>
    </submittedName>
</protein>
<gene>
    <name evidence="2" type="ORF">H9871_08595</name>
</gene>
<dbReference type="AlphaFoldDB" id="A0A9D1UTK2"/>
<evidence type="ECO:0000256" key="1">
    <source>
        <dbReference type="SAM" id="Phobius"/>
    </source>
</evidence>
<reference evidence="2" key="2">
    <citation type="submission" date="2021-04" db="EMBL/GenBank/DDBJ databases">
        <authorList>
            <person name="Gilroy R."/>
        </authorList>
    </citation>
    <scope>NUCLEOTIDE SEQUENCE</scope>
    <source>
        <strain evidence="2">ChiHejej3B27-3195</strain>
    </source>
</reference>
<dbReference type="Proteomes" id="UP000824151">
    <property type="component" value="Unassembled WGS sequence"/>
</dbReference>
<reference evidence="2" key="1">
    <citation type="journal article" date="2021" name="PeerJ">
        <title>Extensive microbial diversity within the chicken gut microbiome revealed by metagenomics and culture.</title>
        <authorList>
            <person name="Gilroy R."/>
            <person name="Ravi A."/>
            <person name="Getino M."/>
            <person name="Pursley I."/>
            <person name="Horton D.L."/>
            <person name="Alikhan N.F."/>
            <person name="Baker D."/>
            <person name="Gharbi K."/>
            <person name="Hall N."/>
            <person name="Watson M."/>
            <person name="Adriaenssens E.M."/>
            <person name="Foster-Nyarko E."/>
            <person name="Jarju S."/>
            <person name="Secka A."/>
            <person name="Antonio M."/>
            <person name="Oren A."/>
            <person name="Chaudhuri R.R."/>
            <person name="La Ragione R."/>
            <person name="Hildebrand F."/>
            <person name="Pallen M.J."/>
        </authorList>
    </citation>
    <scope>NUCLEOTIDE SEQUENCE</scope>
    <source>
        <strain evidence="2">ChiHejej3B27-3195</strain>
    </source>
</reference>
<comment type="caution">
    <text evidence="2">The sequence shown here is derived from an EMBL/GenBank/DDBJ whole genome shotgun (WGS) entry which is preliminary data.</text>
</comment>
<evidence type="ECO:0000313" key="2">
    <source>
        <dbReference type="EMBL" id="HIX00187.1"/>
    </source>
</evidence>
<dbReference type="EMBL" id="DXGD01000318">
    <property type="protein sequence ID" value="HIX00187.1"/>
    <property type="molecule type" value="Genomic_DNA"/>
</dbReference>
<organism evidence="2 3">
    <name type="scientific">Candidatus Nesterenkonia stercoripullorum</name>
    <dbReference type="NCBI Taxonomy" id="2838701"/>
    <lineage>
        <taxon>Bacteria</taxon>
        <taxon>Bacillati</taxon>
        <taxon>Actinomycetota</taxon>
        <taxon>Actinomycetes</taxon>
        <taxon>Micrococcales</taxon>
        <taxon>Micrococcaceae</taxon>
        <taxon>Nesterenkonia</taxon>
    </lineage>
</organism>
<keyword evidence="1" id="KW-0812">Transmembrane</keyword>
<keyword evidence="1" id="KW-0472">Membrane</keyword>
<keyword evidence="1" id="KW-1133">Transmembrane helix</keyword>